<dbReference type="EMBL" id="JANIGO010000001">
    <property type="protein sequence ID" value="MCQ8895628.1"/>
    <property type="molecule type" value="Genomic_DNA"/>
</dbReference>
<keyword evidence="1" id="KW-0812">Transmembrane</keyword>
<keyword evidence="1" id="KW-1133">Transmembrane helix</keyword>
<dbReference type="RefSeq" id="WP_256763321.1">
    <property type="nucleotide sequence ID" value="NZ_JANIGO010000001.1"/>
</dbReference>
<evidence type="ECO:0000313" key="2">
    <source>
        <dbReference type="EMBL" id="MCQ8895628.1"/>
    </source>
</evidence>
<sequence length="160" mass="18216">MMGHRMQPGEKSFVQQTGFTYLMLLFSLIAFGIGLGATGLIWSTESRLAKERELNFIGNAFVAAIGSYYNATPGEVKSFPSSLDELTEDRRFLFIKRHIRKMYANPLTGSQDWKLILTQDGKIQGVSTVLRRDDFEKQMTYVFTPQITHQYCSPSMHCSQ</sequence>
<name>A0ABT1WFF3_9BURK</name>
<comment type="caution">
    <text evidence="2">The sequence shown here is derived from an EMBL/GenBank/DDBJ whole genome shotgun (WGS) entry which is preliminary data.</text>
</comment>
<organism evidence="2 3">
    <name type="scientific">Limnobacter humi</name>
    <dbReference type="NCBI Taxonomy" id="1778671"/>
    <lineage>
        <taxon>Bacteria</taxon>
        <taxon>Pseudomonadati</taxon>
        <taxon>Pseudomonadota</taxon>
        <taxon>Betaproteobacteria</taxon>
        <taxon>Burkholderiales</taxon>
        <taxon>Burkholderiaceae</taxon>
        <taxon>Limnobacter</taxon>
    </lineage>
</organism>
<dbReference type="Proteomes" id="UP001204142">
    <property type="component" value="Unassembled WGS sequence"/>
</dbReference>
<proteinExistence type="predicted"/>
<evidence type="ECO:0000256" key="1">
    <source>
        <dbReference type="SAM" id="Phobius"/>
    </source>
</evidence>
<feature type="transmembrane region" description="Helical" evidence="1">
    <location>
        <begin position="20"/>
        <end position="42"/>
    </location>
</feature>
<keyword evidence="1" id="KW-0472">Membrane</keyword>
<keyword evidence="3" id="KW-1185">Reference proteome</keyword>
<evidence type="ECO:0000313" key="3">
    <source>
        <dbReference type="Proteomes" id="UP001204142"/>
    </source>
</evidence>
<accession>A0ABT1WFF3</accession>
<reference evidence="2 3" key="1">
    <citation type="submission" date="2022-07" db="EMBL/GenBank/DDBJ databases">
        <authorList>
            <person name="Xamxidin M."/>
            <person name="Wu M."/>
        </authorList>
    </citation>
    <scope>NUCLEOTIDE SEQUENCE [LARGE SCALE GENOMIC DNA]</scope>
    <source>
        <strain evidence="2 3">NBRC 111650</strain>
    </source>
</reference>
<gene>
    <name evidence="2" type="ORF">NQT62_04120</name>
</gene>
<protein>
    <submittedName>
        <fullName evidence="2">Type II secretion system GspH family protein</fullName>
    </submittedName>
</protein>